<evidence type="ECO:0000313" key="2">
    <source>
        <dbReference type="Proteomes" id="UP000002487"/>
    </source>
</evidence>
<dbReference type="InParanoid" id="Q8TQC3"/>
<proteinExistence type="predicted"/>
<organism evidence="1 2">
    <name type="scientific">Methanosarcina acetivorans (strain ATCC 35395 / DSM 2834 / JCM 12185 / C2A)</name>
    <dbReference type="NCBI Taxonomy" id="188937"/>
    <lineage>
        <taxon>Archaea</taxon>
        <taxon>Methanobacteriati</taxon>
        <taxon>Methanobacteriota</taxon>
        <taxon>Stenosarchaea group</taxon>
        <taxon>Methanomicrobia</taxon>
        <taxon>Methanosarcinales</taxon>
        <taxon>Methanosarcinaceae</taxon>
        <taxon>Methanosarcina</taxon>
    </lineage>
</organism>
<dbReference type="Proteomes" id="UP000002487">
    <property type="component" value="Chromosome"/>
</dbReference>
<dbReference type="KEGG" id="mac:MA_1625"/>
<keyword evidence="2" id="KW-1185">Reference proteome</keyword>
<dbReference type="EnsemblBacteria" id="AAM05035">
    <property type="protein sequence ID" value="AAM05035"/>
    <property type="gene ID" value="MA_1625"/>
</dbReference>
<sequence>MGGNNMSKLCIVTFNLEYFVDRFCQKPIQENAFFNVPSDVQAQYLYSLFAAGKRQEKEGYSHRLLGLGIFETRYAFFPA</sequence>
<gene>
    <name evidence="1" type="ordered locus">MA_1625</name>
</gene>
<name>Q8TQC3_METAC</name>
<dbReference type="AlphaFoldDB" id="Q8TQC3"/>
<dbReference type="EMBL" id="AE010299">
    <property type="protein sequence ID" value="AAM05035.1"/>
    <property type="molecule type" value="Genomic_DNA"/>
</dbReference>
<dbReference type="HOGENOM" id="CLU_2597667_0_0_2"/>
<accession>Q8TQC3</accession>
<reference evidence="1 2" key="1">
    <citation type="journal article" date="2002" name="Genome Res.">
        <title>The genome of Methanosarcina acetivorans reveals extensive metabolic and physiological diversity.</title>
        <authorList>
            <person name="Galagan J.E."/>
            <person name="Nusbaum C."/>
            <person name="Roy A."/>
            <person name="Endrizzi M.G."/>
            <person name="Macdonald P."/>
            <person name="FitzHugh W."/>
            <person name="Calvo S."/>
            <person name="Engels R."/>
            <person name="Smirnov S."/>
            <person name="Atnoor D."/>
            <person name="Brown A."/>
            <person name="Allen N."/>
            <person name="Naylor J."/>
            <person name="Stange-Thomann N."/>
            <person name="DeArellano K."/>
            <person name="Johnson R."/>
            <person name="Linton L."/>
            <person name="McEwan P."/>
            <person name="McKernan K."/>
            <person name="Talamas J."/>
            <person name="Tirrell A."/>
            <person name="Ye W."/>
            <person name="Zimmer A."/>
            <person name="Barber R.D."/>
            <person name="Cann I."/>
            <person name="Graham D.E."/>
            <person name="Grahame D.A."/>
            <person name="Guss A."/>
            <person name="Hedderich R."/>
            <person name="Ingram-Smith C."/>
            <person name="Kuettner C.H."/>
            <person name="Krzycki J.A."/>
            <person name="Leigh J.A."/>
            <person name="Li W."/>
            <person name="Liu J."/>
            <person name="Mukhopadhyay B."/>
            <person name="Reeve J.N."/>
            <person name="Smith K."/>
            <person name="Springer T.A."/>
            <person name="Umayam L.A."/>
            <person name="White O."/>
            <person name="White R.H."/>
            <person name="de Macario E.C."/>
            <person name="Ferry J.G."/>
            <person name="Jarrell K.F."/>
            <person name="Jing H."/>
            <person name="Macario A.J.L."/>
            <person name="Paulsen I."/>
            <person name="Pritchett M."/>
            <person name="Sowers K.R."/>
            <person name="Swanson R.V."/>
            <person name="Zinder S.H."/>
            <person name="Lander E."/>
            <person name="Metcalf W.W."/>
            <person name="Birren B."/>
        </authorList>
    </citation>
    <scope>NUCLEOTIDE SEQUENCE [LARGE SCALE GENOMIC DNA]</scope>
    <source>
        <strain evidence="2">ATCC 35395 / DSM 2834 / JCM 12185 / C2A</strain>
    </source>
</reference>
<protein>
    <submittedName>
        <fullName evidence="1">Uncharacterized protein</fullName>
    </submittedName>
</protein>
<evidence type="ECO:0000313" key="1">
    <source>
        <dbReference type="EMBL" id="AAM05035.1"/>
    </source>
</evidence>